<dbReference type="SUPFAM" id="SSF161098">
    <property type="entry name" value="MetI-like"/>
    <property type="match status" value="1"/>
</dbReference>
<feature type="transmembrane region" description="Helical" evidence="9">
    <location>
        <begin position="323"/>
        <end position="349"/>
    </location>
</feature>
<evidence type="ECO:0000313" key="13">
    <source>
        <dbReference type="Proteomes" id="UP000190814"/>
    </source>
</evidence>
<organism evidence="12 13">
    <name type="scientific">Eubacterium uniforme</name>
    <dbReference type="NCBI Taxonomy" id="39495"/>
    <lineage>
        <taxon>Bacteria</taxon>
        <taxon>Bacillati</taxon>
        <taxon>Bacillota</taxon>
        <taxon>Clostridia</taxon>
        <taxon>Eubacteriales</taxon>
        <taxon>Eubacteriaceae</taxon>
        <taxon>Eubacterium</taxon>
    </lineage>
</organism>
<dbReference type="EMBL" id="FUXZ01000016">
    <property type="protein sequence ID" value="SKA71830.1"/>
    <property type="molecule type" value="Genomic_DNA"/>
</dbReference>
<gene>
    <name evidence="12" type="ORF">SAMN02745111_02270</name>
</gene>
<dbReference type="CDD" id="cd06261">
    <property type="entry name" value="TM_PBP2"/>
    <property type="match status" value="1"/>
</dbReference>
<comment type="subcellular location">
    <subcellularLocation>
        <location evidence="1 9">Cell membrane</location>
        <topology evidence="1 9">Multi-pass membrane protein</topology>
    </subcellularLocation>
</comment>
<dbReference type="AlphaFoldDB" id="A0A1T4W3J5"/>
<evidence type="ECO:0000256" key="3">
    <source>
        <dbReference type="ARBA" id="ARBA00022448"/>
    </source>
</evidence>
<dbReference type="PROSITE" id="PS50928">
    <property type="entry name" value="ABC_TM1"/>
    <property type="match status" value="1"/>
</dbReference>
<feature type="transmembrane region" description="Helical" evidence="9">
    <location>
        <begin position="441"/>
        <end position="461"/>
    </location>
</feature>
<evidence type="ECO:0000256" key="10">
    <source>
        <dbReference type="RuleBase" id="RU367050"/>
    </source>
</evidence>
<dbReference type="InterPro" id="IPR000515">
    <property type="entry name" value="MetI-like"/>
</dbReference>
<evidence type="ECO:0000259" key="11">
    <source>
        <dbReference type="PROSITE" id="PS50928"/>
    </source>
</evidence>
<reference evidence="12 13" key="1">
    <citation type="submission" date="2017-02" db="EMBL/GenBank/DDBJ databases">
        <authorList>
            <person name="Peterson S.W."/>
        </authorList>
    </citation>
    <scope>NUCLEOTIDE SEQUENCE [LARGE SCALE GENOMIC DNA]</scope>
    <source>
        <strain evidence="12 13">ATCC 35992</strain>
    </source>
</reference>
<dbReference type="InterPro" id="IPR035906">
    <property type="entry name" value="MetI-like_sf"/>
</dbReference>
<dbReference type="Gene3D" id="1.10.3720.10">
    <property type="entry name" value="MetI-like"/>
    <property type="match status" value="1"/>
</dbReference>
<evidence type="ECO:0000256" key="2">
    <source>
        <dbReference type="ARBA" id="ARBA00009047"/>
    </source>
</evidence>
<dbReference type="PANTHER" id="PTHR47314">
    <property type="entry name" value="MALTOSE/MALTODEXTRIN TRANSPORT SYSTEM PERMEASE PROTEIN MALF"/>
    <property type="match status" value="1"/>
</dbReference>
<evidence type="ECO:0000256" key="9">
    <source>
        <dbReference type="RuleBase" id="RU363032"/>
    </source>
</evidence>
<comment type="similarity">
    <text evidence="2 10">Belongs to the binding-protein-dependent transport system permease family. MalFG subfamily.</text>
</comment>
<keyword evidence="13" id="KW-1185">Reference proteome</keyword>
<dbReference type="GO" id="GO:0015423">
    <property type="term" value="F:ABC-type maltose transporter activity"/>
    <property type="evidence" value="ECO:0007669"/>
    <property type="project" value="TreeGrafter"/>
</dbReference>
<keyword evidence="7 9" id="KW-1133">Transmembrane helix</keyword>
<dbReference type="GO" id="GO:0042956">
    <property type="term" value="P:maltodextrin transmembrane transport"/>
    <property type="evidence" value="ECO:0007669"/>
    <property type="project" value="TreeGrafter"/>
</dbReference>
<dbReference type="STRING" id="39495.SAMN02745111_02270"/>
<proteinExistence type="inferred from homology"/>
<sequence length="474" mass="53362">MKSFLEKVKKYFTDFGTAVVKGNIWTKLSLIIIGMGYIGNGQIVKGILFSLAQLGVFAFVGKFCAPYMAKLSTLGTVQRKEVFDPLTFTKTVNKYDNSLLILLYGVVGIVIIFAFILFYIHNMKAVYKIQLARKNREHINTFAEDVKSLFNNKFYITLLALPSLGVVLFCIIPIIFMAAIAFTNYDKGHMPPDKLFTWVGFKNFVDLFTTSSTITFGYAFVRILAWTIIWAVLATITTFIGGVLLAMFINHHDTRCKKLWRSLFVITIAIPQFVTLLLVSKMFADNGIMNTFCKNVGILSLFKNMGLLSSSAKFIPFLSKPGWAHVSIILINIWVGVPYLMLTATGILLNIPSDQLESAKIDGASNFQIFWKITMPYILFVMGPSLVTSVIANINNFNVIYLLTNTYKTTNMSFANSNAKEVDLLITWLFSLTNDYNNYKMAAVIGFITFIISATLTLLTYSRMIKGDKEEVFQ</sequence>
<keyword evidence="8 9" id="KW-0472">Membrane</keyword>
<feature type="transmembrane region" description="Helical" evidence="9">
    <location>
        <begin position="47"/>
        <end position="69"/>
    </location>
</feature>
<dbReference type="OrthoDB" id="9778687at2"/>
<feature type="domain" description="ABC transmembrane type-1" evidence="11">
    <location>
        <begin position="224"/>
        <end position="460"/>
    </location>
</feature>
<evidence type="ECO:0000256" key="6">
    <source>
        <dbReference type="ARBA" id="ARBA00022692"/>
    </source>
</evidence>
<evidence type="ECO:0000256" key="4">
    <source>
        <dbReference type="ARBA" id="ARBA00022475"/>
    </source>
</evidence>
<dbReference type="PANTHER" id="PTHR47314:SF1">
    <property type="entry name" value="MALTOSE_MALTODEXTRIN TRANSPORT SYSTEM PERMEASE PROTEIN MALF"/>
    <property type="match status" value="1"/>
</dbReference>
<feature type="transmembrane region" description="Helical" evidence="9">
    <location>
        <begin position="223"/>
        <end position="247"/>
    </location>
</feature>
<evidence type="ECO:0000256" key="7">
    <source>
        <dbReference type="ARBA" id="ARBA00022989"/>
    </source>
</evidence>
<keyword evidence="6 9" id="KW-0812">Transmembrane</keyword>
<feature type="transmembrane region" description="Helical" evidence="9">
    <location>
        <begin position="369"/>
        <end position="392"/>
    </location>
</feature>
<accession>A0A1T4W3J5</accession>
<dbReference type="Pfam" id="PF00528">
    <property type="entry name" value="BPD_transp_1"/>
    <property type="match status" value="1"/>
</dbReference>
<evidence type="ECO:0000256" key="8">
    <source>
        <dbReference type="ARBA" id="ARBA00023136"/>
    </source>
</evidence>
<dbReference type="RefSeq" id="WP_078767094.1">
    <property type="nucleotide sequence ID" value="NZ_FUXZ01000016.1"/>
</dbReference>
<dbReference type="GO" id="GO:1990060">
    <property type="term" value="C:maltose transport complex"/>
    <property type="evidence" value="ECO:0007669"/>
    <property type="project" value="TreeGrafter"/>
</dbReference>
<evidence type="ECO:0000313" key="12">
    <source>
        <dbReference type="EMBL" id="SKA71830.1"/>
    </source>
</evidence>
<evidence type="ECO:0000256" key="5">
    <source>
        <dbReference type="ARBA" id="ARBA00022597"/>
    </source>
</evidence>
<evidence type="ECO:0000256" key="1">
    <source>
        <dbReference type="ARBA" id="ARBA00004651"/>
    </source>
</evidence>
<name>A0A1T4W3J5_9FIRM</name>
<feature type="transmembrane region" description="Helical" evidence="9">
    <location>
        <begin position="99"/>
        <end position="120"/>
    </location>
</feature>
<feature type="transmembrane region" description="Helical" evidence="9">
    <location>
        <begin position="154"/>
        <end position="182"/>
    </location>
</feature>
<dbReference type="Proteomes" id="UP000190814">
    <property type="component" value="Unassembled WGS sequence"/>
</dbReference>
<protein>
    <recommendedName>
        <fullName evidence="10">Maltose/maltodextrin transport system permease protein</fullName>
    </recommendedName>
</protein>
<feature type="transmembrane region" description="Helical" evidence="9">
    <location>
        <begin position="259"/>
        <end position="279"/>
    </location>
</feature>
<keyword evidence="3 9" id="KW-0813">Transport</keyword>
<keyword evidence="4 10" id="KW-1003">Cell membrane</keyword>
<keyword evidence="5 10" id="KW-0762">Sugar transport</keyword>
<comment type="function">
    <text evidence="10">Part of the ABC transporter complex MalEFGK involved in maltose/maltodextrin import. Probably responsible for the translocation of the substrate across the membrane.</text>
</comment>